<name>A0AA43S4J9_9BURK</name>
<dbReference type="Proteomes" id="UP001161160">
    <property type="component" value="Unassembled WGS sequence"/>
</dbReference>
<dbReference type="EMBL" id="JARXYA010000003">
    <property type="protein sequence ID" value="MDH6503529.1"/>
    <property type="molecule type" value="Genomic_DNA"/>
</dbReference>
<keyword evidence="2" id="KW-1185">Reference proteome</keyword>
<protein>
    <submittedName>
        <fullName evidence="1">Uncharacterized protein</fullName>
    </submittedName>
</protein>
<dbReference type="AlphaFoldDB" id="A0AA43S4J9"/>
<organism evidence="1 2">
    <name type="scientific">Polynucleobacter sphagniphilus</name>
    <dbReference type="NCBI Taxonomy" id="1743169"/>
    <lineage>
        <taxon>Bacteria</taxon>
        <taxon>Pseudomonadati</taxon>
        <taxon>Pseudomonadota</taxon>
        <taxon>Betaproteobacteria</taxon>
        <taxon>Burkholderiales</taxon>
        <taxon>Burkholderiaceae</taxon>
        <taxon>Polynucleobacter</taxon>
    </lineage>
</organism>
<accession>A0AA43S4J9</accession>
<reference evidence="1" key="1">
    <citation type="submission" date="2023-04" db="EMBL/GenBank/DDBJ databases">
        <title>Genome Encyclopedia of Bacteria and Archaea VI: Functional Genomics of Type Strains.</title>
        <authorList>
            <person name="Whitman W."/>
        </authorList>
    </citation>
    <scope>NUCLEOTIDE SEQUENCE</scope>
    <source>
        <strain evidence="1">Enz.4-51</strain>
    </source>
</reference>
<dbReference type="RefSeq" id="WP_280742932.1">
    <property type="nucleotide sequence ID" value="NZ_JARXVX010000006.1"/>
</dbReference>
<evidence type="ECO:0000313" key="2">
    <source>
        <dbReference type="Proteomes" id="UP001161160"/>
    </source>
</evidence>
<sequence length="885" mass="98377">MHYTFTLLSSAKPSVVSKVFSLDEQANLKKSTSANIVQAKCELRSVENLTQFGDLLDSLLHNQCLVYGTAPQKVTEIVTTKAWEEGGRPAHQSPRAKELFGWPDGGGILMLDYDAPKDGARAHSASEIIAQLIGAVPELADVQILMIPSTSSCLYYKDQELVGVKGIRFYILVDDAQDIERVGEIINARLWLSGVGRYEVSESGSLLERPLFDQSVWQTNRIDFCAGAKCQDGIEQRRGTPKIISGHKHSLDSSSLKDLSAALMSQLQINKSRARNAVLDFADSKKSAWVSKRLHDYRTNNPQFGDAQIHNMVYRAIDQKELQGDWRVVVKTKSGEQELTVAQLLESPEDFNGCVTLDPLEPNYDGRRFVGKLFLGSAFPNLHSFAHGGVNFRLFSRPVRIEILDGKEAEVIDSTLEVMRKAPNLFDFGDVLVEVTDDMKIKSIKEANLRYILGKLIQFEHDHKLKNPPPTLCKSIVEIGRHLKALKAVVSAPTLRPDGTVLATKGYDERTGLLLSTQDALVPVPECPTEMQAIKALNLLMEPFNQFPFVDELARSVHLAALLTVVVRPCLPTSPGFAYDAPVQGSGKSLLAGCVEVLGSGREPTIWPDVDVRNVDEVRKRGFTAIRSGDRTVIWDNVVGEFDSAALAGMMTSQMIKERLFNTQTVLEVPNKTLMIFTGNNFSPVNDMSRRVLICRIDPQTERPQARSFDLNPKDVCIFDRQRMVSAALTLIRFYLNSGAKKVGDTGSFSEWDTFVRQTVMHIGKTIAPNQYVDIAKSIELNQAEDPEMEMLLQLYQGWVKAFGSDWVTAKQVVAKVTNDWSDSEAKDLREALQQLVGPNWSSPKSLGKALKKRNGRLVAAMKLECHGSNGDNAKSWRITKKEIV</sequence>
<evidence type="ECO:0000313" key="1">
    <source>
        <dbReference type="EMBL" id="MDH6503529.1"/>
    </source>
</evidence>
<proteinExistence type="predicted"/>
<gene>
    <name evidence="1" type="ORF">M2127_000819</name>
</gene>
<dbReference type="GeneID" id="83596970"/>
<comment type="caution">
    <text evidence="1">The sequence shown here is derived from an EMBL/GenBank/DDBJ whole genome shotgun (WGS) entry which is preliminary data.</text>
</comment>